<evidence type="ECO:0000259" key="12">
    <source>
        <dbReference type="Pfam" id="PF00465"/>
    </source>
</evidence>
<evidence type="ECO:0000313" key="14">
    <source>
        <dbReference type="Proteomes" id="UP000807825"/>
    </source>
</evidence>
<feature type="binding site" evidence="11">
    <location>
        <begin position="94"/>
        <end position="98"/>
    </location>
    <ligand>
        <name>NAD(+)</name>
        <dbReference type="ChEBI" id="CHEBI:57540"/>
    </ligand>
</feature>
<dbReference type="PROSITE" id="PS00913">
    <property type="entry name" value="ADH_IRON_1"/>
    <property type="match status" value="1"/>
</dbReference>
<feature type="binding site" evidence="11">
    <location>
        <position position="127"/>
    </location>
    <ligand>
        <name>NAD(+)</name>
        <dbReference type="ChEBI" id="CHEBI:57540"/>
    </ligand>
</feature>
<evidence type="ECO:0000256" key="1">
    <source>
        <dbReference type="ARBA" id="ARBA00007358"/>
    </source>
</evidence>
<dbReference type="PROSITE" id="PS00060">
    <property type="entry name" value="ADH_IRON_2"/>
    <property type="match status" value="1"/>
</dbReference>
<dbReference type="InterPro" id="IPR018211">
    <property type="entry name" value="ADH_Fe_CS"/>
</dbReference>
<proteinExistence type="inferred from homology"/>
<feature type="binding site" evidence="9">
    <location>
        <position position="273"/>
    </location>
    <ligand>
        <name>glycerol</name>
        <dbReference type="ChEBI" id="CHEBI:17754"/>
    </ligand>
</feature>
<evidence type="ECO:0000256" key="8">
    <source>
        <dbReference type="ARBA" id="ARBA00049006"/>
    </source>
</evidence>
<dbReference type="AlphaFoldDB" id="A0A9D6UX18"/>
<keyword evidence="2 9" id="KW-0479">Metal-binding</keyword>
<evidence type="ECO:0000256" key="2">
    <source>
        <dbReference type="ARBA" id="ARBA00022723"/>
    </source>
</evidence>
<comment type="cofactor">
    <cofactor evidence="9">
        <name>Zn(2+)</name>
        <dbReference type="ChEBI" id="CHEBI:29105"/>
    </cofactor>
    <text evidence="9">Binds 1 zinc ion per subunit.</text>
</comment>
<feature type="binding site" evidence="9">
    <location>
        <position position="171"/>
    </location>
    <ligand>
        <name>glycerol</name>
        <dbReference type="ChEBI" id="CHEBI:17754"/>
    </ligand>
</feature>
<keyword evidence="3" id="KW-0560">Oxidoreductase</keyword>
<sequence length="376" mass="39665">MSRMFLAPSRYVQGAGAIAELGIHAARMGTKALFTGGKTALNVCGSAAEASLKDHKVGCHTEVFKGECSYKEIRRLMGIAKANRTDLVIAAGGGKVIDTGKAVGHEMKIPVLAVPTIAATDAPCSALSVIYSEHAVFERYLILPKNPDCVLVDTTLVANAPVELLVSGMGDALATYWEADTCAKSHKPNALTGACPPTLSSLALARLCYDTLLEYGLQAKLAVEKKSVTPAVEAVVEANILLSGLGFESGGLAGAHAVHNGLTVLEASHAKFHGQKVAFGVITQMVLEGRMSKDVDKVLDFYLSVGLPVCLEDLSIYNPNSDDIRKVAEAATVAGETIHSTWFPVTVEMVESAIWAADALGRERKSRLGSSWAADK</sequence>
<feature type="binding site" evidence="11">
    <location>
        <position position="131"/>
    </location>
    <ligand>
        <name>NAD(+)</name>
        <dbReference type="ChEBI" id="CHEBI:57540"/>
    </ligand>
</feature>
<comment type="catalytic activity">
    <reaction evidence="8">
        <text>glycerol + NAD(+) = dihydroxyacetone + NADH + H(+)</text>
        <dbReference type="Rhea" id="RHEA:13769"/>
        <dbReference type="ChEBI" id="CHEBI:15378"/>
        <dbReference type="ChEBI" id="CHEBI:16016"/>
        <dbReference type="ChEBI" id="CHEBI:17754"/>
        <dbReference type="ChEBI" id="CHEBI:57540"/>
        <dbReference type="ChEBI" id="CHEBI:57945"/>
        <dbReference type="EC" id="1.1.1.6"/>
    </reaction>
</comment>
<dbReference type="EC" id="1.1.1.6" evidence="6"/>
<dbReference type="EMBL" id="JACRDE010000022">
    <property type="protein sequence ID" value="MBI5247986.1"/>
    <property type="molecule type" value="Genomic_DNA"/>
</dbReference>
<evidence type="ECO:0000256" key="6">
    <source>
        <dbReference type="ARBA" id="ARBA00039147"/>
    </source>
</evidence>
<keyword evidence="4 11" id="KW-0520">NAD</keyword>
<dbReference type="GO" id="GO:0046872">
    <property type="term" value="F:metal ion binding"/>
    <property type="evidence" value="ECO:0007669"/>
    <property type="project" value="UniProtKB-KW"/>
</dbReference>
<comment type="similarity">
    <text evidence="1">Belongs to the iron-containing alcohol dehydrogenase family.</text>
</comment>
<feature type="binding site" evidence="10">
    <location>
        <position position="121"/>
    </location>
    <ligand>
        <name>glycerol</name>
        <dbReference type="ChEBI" id="CHEBI:17754"/>
    </ligand>
</feature>
<evidence type="ECO:0000256" key="10">
    <source>
        <dbReference type="PIRSR" id="PIRSR000112-2"/>
    </source>
</evidence>
<dbReference type="CDD" id="cd08170">
    <property type="entry name" value="GlyDH"/>
    <property type="match status" value="1"/>
</dbReference>
<dbReference type="InterPro" id="IPR001670">
    <property type="entry name" value="ADH_Fe/GldA"/>
</dbReference>
<keyword evidence="9" id="KW-0862">Zinc</keyword>
<evidence type="ECO:0000256" key="3">
    <source>
        <dbReference type="ARBA" id="ARBA00023002"/>
    </source>
</evidence>
<dbReference type="Gene3D" id="1.20.1090.10">
    <property type="entry name" value="Dehydroquinate synthase-like - alpha domain"/>
    <property type="match status" value="1"/>
</dbReference>
<feature type="binding site" evidence="9">
    <location>
        <position position="256"/>
    </location>
    <ligand>
        <name>glycerol</name>
        <dbReference type="ChEBI" id="CHEBI:17754"/>
    </ligand>
</feature>
<name>A0A9D6UX18_9BACT</name>
<evidence type="ECO:0000313" key="13">
    <source>
        <dbReference type="EMBL" id="MBI5247986.1"/>
    </source>
</evidence>
<dbReference type="Gene3D" id="3.40.50.1970">
    <property type="match status" value="1"/>
</dbReference>
<evidence type="ECO:0000256" key="11">
    <source>
        <dbReference type="PIRSR" id="PIRSR000112-3"/>
    </source>
</evidence>
<feature type="domain" description="Alcohol dehydrogenase iron-type/glycerol dehydrogenase GldA" evidence="12">
    <location>
        <begin position="8"/>
        <end position="154"/>
    </location>
</feature>
<dbReference type="Proteomes" id="UP000807825">
    <property type="component" value="Unassembled WGS sequence"/>
</dbReference>
<feature type="binding site" evidence="11">
    <location>
        <position position="125"/>
    </location>
    <ligand>
        <name>NAD(+)</name>
        <dbReference type="ChEBI" id="CHEBI:57540"/>
    </ligand>
</feature>
<evidence type="ECO:0000256" key="4">
    <source>
        <dbReference type="ARBA" id="ARBA00023027"/>
    </source>
</evidence>
<evidence type="ECO:0000256" key="5">
    <source>
        <dbReference type="ARBA" id="ARBA00037918"/>
    </source>
</evidence>
<dbReference type="GO" id="GO:0008888">
    <property type="term" value="F:glycerol dehydrogenase (NAD+) activity"/>
    <property type="evidence" value="ECO:0007669"/>
    <property type="project" value="UniProtKB-EC"/>
</dbReference>
<dbReference type="PANTHER" id="PTHR43616:SF5">
    <property type="entry name" value="GLYCEROL DEHYDROGENASE 1"/>
    <property type="match status" value="1"/>
</dbReference>
<comment type="caution">
    <text evidence="13">The sequence shown here is derived from an EMBL/GenBank/DDBJ whole genome shotgun (WGS) entry which is preliminary data.</text>
</comment>
<protein>
    <recommendedName>
        <fullName evidence="7">Glycerol dehydrogenase</fullName>
        <ecNumber evidence="6">1.1.1.6</ecNumber>
    </recommendedName>
</protein>
<dbReference type="SUPFAM" id="SSF56796">
    <property type="entry name" value="Dehydroquinate synthase-like"/>
    <property type="match status" value="1"/>
</dbReference>
<comment type="pathway">
    <text evidence="5">Polyol metabolism; glycerol fermentation; glycerone phosphate from glycerol (oxidative route): step 1/2.</text>
</comment>
<dbReference type="PANTHER" id="PTHR43616">
    <property type="entry name" value="GLYCEROL DEHYDROGENASE"/>
    <property type="match status" value="1"/>
</dbReference>
<dbReference type="InterPro" id="IPR016205">
    <property type="entry name" value="Glycerol_DH"/>
</dbReference>
<dbReference type="PIRSF" id="PIRSF000112">
    <property type="entry name" value="Glycerol_dehydrogenase"/>
    <property type="match status" value="1"/>
</dbReference>
<evidence type="ECO:0000256" key="9">
    <source>
        <dbReference type="PIRSR" id="PIRSR000112-1"/>
    </source>
</evidence>
<dbReference type="Pfam" id="PF00465">
    <property type="entry name" value="Fe-ADH"/>
    <property type="match status" value="1"/>
</dbReference>
<evidence type="ECO:0000256" key="7">
    <source>
        <dbReference type="ARBA" id="ARBA00040132"/>
    </source>
</evidence>
<accession>A0A9D6UX18</accession>
<dbReference type="NCBIfam" id="NF006941">
    <property type="entry name" value="PRK09423.1"/>
    <property type="match status" value="1"/>
</dbReference>
<organism evidence="13 14">
    <name type="scientific">Desulfomonile tiedjei</name>
    <dbReference type="NCBI Taxonomy" id="2358"/>
    <lineage>
        <taxon>Bacteria</taxon>
        <taxon>Pseudomonadati</taxon>
        <taxon>Thermodesulfobacteriota</taxon>
        <taxon>Desulfomonilia</taxon>
        <taxon>Desulfomonilales</taxon>
        <taxon>Desulfomonilaceae</taxon>
        <taxon>Desulfomonile</taxon>
    </lineage>
</organism>
<dbReference type="GO" id="GO:0005829">
    <property type="term" value="C:cytosol"/>
    <property type="evidence" value="ECO:0007669"/>
    <property type="project" value="TreeGrafter"/>
</dbReference>
<reference evidence="13" key="1">
    <citation type="submission" date="2020-07" db="EMBL/GenBank/DDBJ databases">
        <title>Huge and variable diversity of episymbiotic CPR bacteria and DPANN archaea in groundwater ecosystems.</title>
        <authorList>
            <person name="He C.Y."/>
            <person name="Keren R."/>
            <person name="Whittaker M."/>
            <person name="Farag I.F."/>
            <person name="Doudna J."/>
            <person name="Cate J.H.D."/>
            <person name="Banfield J.F."/>
        </authorList>
    </citation>
    <scope>NUCLEOTIDE SEQUENCE</scope>
    <source>
        <strain evidence="13">NC_groundwater_1664_Pr3_B-0.1um_52_9</strain>
    </source>
</reference>
<gene>
    <name evidence="13" type="ORF">HY912_00700</name>
</gene>